<comment type="catalytic activity">
    <reaction evidence="7">
        <text>L-tyrosyl-[protein] + ATP = O-(5'-adenylyl)-L-tyrosyl-[protein] + diphosphate</text>
        <dbReference type="Rhea" id="RHEA:54288"/>
        <dbReference type="Rhea" id="RHEA-COMP:10136"/>
        <dbReference type="Rhea" id="RHEA-COMP:13846"/>
        <dbReference type="ChEBI" id="CHEBI:30616"/>
        <dbReference type="ChEBI" id="CHEBI:33019"/>
        <dbReference type="ChEBI" id="CHEBI:46858"/>
        <dbReference type="ChEBI" id="CHEBI:83624"/>
        <dbReference type="EC" id="2.7.7.108"/>
    </reaction>
</comment>
<dbReference type="GO" id="GO:0070733">
    <property type="term" value="F:AMPylase activity"/>
    <property type="evidence" value="ECO:0007669"/>
    <property type="project" value="UniProtKB-EC"/>
</dbReference>
<dbReference type="GO" id="GO:0051302">
    <property type="term" value="P:regulation of cell division"/>
    <property type="evidence" value="ECO:0007669"/>
    <property type="project" value="TreeGrafter"/>
</dbReference>
<keyword evidence="2" id="KW-0548">Nucleotidyltransferase</keyword>
<evidence type="ECO:0000313" key="9">
    <source>
        <dbReference type="EMBL" id="CDX14291.1"/>
    </source>
</evidence>
<evidence type="ECO:0000256" key="6">
    <source>
        <dbReference type="ARBA" id="ARBA00047939"/>
    </source>
</evidence>
<evidence type="ECO:0000256" key="4">
    <source>
        <dbReference type="ARBA" id="ARBA00022840"/>
    </source>
</evidence>
<comment type="catalytic activity">
    <reaction evidence="6">
        <text>L-threonyl-[protein] + ATP = 3-O-(5'-adenylyl)-L-threonyl-[protein] + diphosphate</text>
        <dbReference type="Rhea" id="RHEA:54292"/>
        <dbReference type="Rhea" id="RHEA-COMP:11060"/>
        <dbReference type="Rhea" id="RHEA-COMP:13847"/>
        <dbReference type="ChEBI" id="CHEBI:30013"/>
        <dbReference type="ChEBI" id="CHEBI:30616"/>
        <dbReference type="ChEBI" id="CHEBI:33019"/>
        <dbReference type="ChEBI" id="CHEBI:138113"/>
        <dbReference type="EC" id="2.7.7.108"/>
    </reaction>
</comment>
<dbReference type="AlphaFoldDB" id="A0A090DL41"/>
<dbReference type="InterPro" id="IPR036597">
    <property type="entry name" value="Fido-like_dom_sf"/>
</dbReference>
<reference evidence="9 10" key="1">
    <citation type="submission" date="2014-08" db="EMBL/GenBank/DDBJ databases">
        <authorList>
            <person name="Moulin Lionel"/>
        </authorList>
    </citation>
    <scope>NUCLEOTIDE SEQUENCE [LARGE SCALE GENOMIC DNA]</scope>
</reference>
<accession>A0A090DL41</accession>
<dbReference type="Gene3D" id="1.10.3290.10">
    <property type="entry name" value="Fido-like domain"/>
    <property type="match status" value="1"/>
</dbReference>
<dbReference type="InterPro" id="IPR003812">
    <property type="entry name" value="Fido"/>
</dbReference>
<dbReference type="GO" id="GO:0005524">
    <property type="term" value="F:ATP binding"/>
    <property type="evidence" value="ECO:0007669"/>
    <property type="project" value="UniProtKB-KW"/>
</dbReference>
<organism evidence="9 10">
    <name type="scientific">Mesorhizobium plurifarium</name>
    <dbReference type="NCBI Taxonomy" id="69974"/>
    <lineage>
        <taxon>Bacteria</taxon>
        <taxon>Pseudomonadati</taxon>
        <taxon>Pseudomonadota</taxon>
        <taxon>Alphaproteobacteria</taxon>
        <taxon>Hyphomicrobiales</taxon>
        <taxon>Phyllobacteriaceae</taxon>
        <taxon>Mesorhizobium</taxon>
    </lineage>
</organism>
<dbReference type="EC" id="2.7.7.108" evidence="5"/>
<gene>
    <name evidence="9" type="ORF">MPLDJ20_100066</name>
</gene>
<name>A0A090DL41_MESPL</name>
<dbReference type="PANTHER" id="PTHR39560:SF1">
    <property type="entry name" value="PROTEIN ADENYLYLTRANSFERASE FIC-RELATED"/>
    <property type="match status" value="1"/>
</dbReference>
<evidence type="ECO:0000256" key="3">
    <source>
        <dbReference type="ARBA" id="ARBA00022741"/>
    </source>
</evidence>
<dbReference type="SUPFAM" id="SSF140931">
    <property type="entry name" value="Fic-like"/>
    <property type="match status" value="1"/>
</dbReference>
<dbReference type="Pfam" id="PF02661">
    <property type="entry name" value="Fic"/>
    <property type="match status" value="1"/>
</dbReference>
<keyword evidence="4" id="KW-0067">ATP-binding</keyword>
<keyword evidence="3" id="KW-0547">Nucleotide-binding</keyword>
<dbReference type="EMBL" id="CCNB01000002">
    <property type="protein sequence ID" value="CDX14291.1"/>
    <property type="molecule type" value="Genomic_DNA"/>
</dbReference>
<evidence type="ECO:0000256" key="1">
    <source>
        <dbReference type="ARBA" id="ARBA00022679"/>
    </source>
</evidence>
<evidence type="ECO:0000313" key="10">
    <source>
        <dbReference type="Proteomes" id="UP000046373"/>
    </source>
</evidence>
<evidence type="ECO:0000256" key="5">
    <source>
        <dbReference type="ARBA" id="ARBA00034531"/>
    </source>
</evidence>
<evidence type="ECO:0000259" key="8">
    <source>
        <dbReference type="PROSITE" id="PS51459"/>
    </source>
</evidence>
<evidence type="ECO:0000256" key="7">
    <source>
        <dbReference type="ARBA" id="ARBA00048696"/>
    </source>
</evidence>
<sequence>MAVGYDAFDDPYSYKGTATLKNKLGLRDASLLEAFELEMTALRAREPLPRGKFDAAHYRRTHHHLFQDVYSWAGKYRTVRTAKGGNPFCYPEYIDSEMTKLFATLPAAISAIDSEQFISEAAQFLGELNAIHPFREGNGRSQLTFMAMLGEESGFRFDFSRVKRSTFMPAMIASYARELKLLRAELRSLLR</sequence>
<feature type="domain" description="Fido" evidence="8">
    <location>
        <begin position="53"/>
        <end position="191"/>
    </location>
</feature>
<proteinExistence type="predicted"/>
<dbReference type="PANTHER" id="PTHR39560">
    <property type="entry name" value="PROTEIN ADENYLYLTRANSFERASE FIC-RELATED"/>
    <property type="match status" value="1"/>
</dbReference>
<protein>
    <recommendedName>
        <fullName evidence="5">protein adenylyltransferase</fullName>
        <ecNumber evidence="5">2.7.7.108</ecNumber>
    </recommendedName>
</protein>
<dbReference type="Proteomes" id="UP000046373">
    <property type="component" value="Unassembled WGS sequence"/>
</dbReference>
<evidence type="ECO:0000256" key="2">
    <source>
        <dbReference type="ARBA" id="ARBA00022695"/>
    </source>
</evidence>
<keyword evidence="1 9" id="KW-0808">Transferase</keyword>
<dbReference type="PROSITE" id="PS51459">
    <property type="entry name" value="FIDO"/>
    <property type="match status" value="1"/>
</dbReference>